<evidence type="ECO:0000313" key="2">
    <source>
        <dbReference type="EMBL" id="QAA30228.1"/>
    </source>
</evidence>
<dbReference type="KEGG" id="cmah:C1I91_00145"/>
<evidence type="ECO:0000313" key="3">
    <source>
        <dbReference type="Proteomes" id="UP000286268"/>
    </source>
</evidence>
<sequence>MIDDMKECNENLIGIDKYTTQEEIAIYLKQVYNRCLEDLERLEKEIKADYQQFNDIGQVEEDNIKKYKAIKTNKKKLLKRIEESRENLNRVKDMIKKL</sequence>
<evidence type="ECO:0000256" key="1">
    <source>
        <dbReference type="SAM" id="Coils"/>
    </source>
</evidence>
<proteinExistence type="predicted"/>
<feature type="coiled-coil region" evidence="1">
    <location>
        <begin position="32"/>
        <end position="98"/>
    </location>
</feature>
<reference evidence="2 3" key="1">
    <citation type="submission" date="2018-01" db="EMBL/GenBank/DDBJ databases">
        <title>Genome Sequencing and Assembly of Anaerobacter polyendosporus strain CT4.</title>
        <authorList>
            <person name="Tachaapaikoon C."/>
            <person name="Sutheeworapong S."/>
            <person name="Jenjaroenpun P."/>
            <person name="Wongsurawat T."/>
            <person name="Nookeaw I."/>
            <person name="Cheawchanlertfa P."/>
            <person name="Kosugi A."/>
            <person name="Cheevadhanarak S."/>
            <person name="Ratanakhanokchai K."/>
        </authorList>
    </citation>
    <scope>NUCLEOTIDE SEQUENCE [LARGE SCALE GENOMIC DNA]</scope>
    <source>
        <strain evidence="2 3">CT4</strain>
    </source>
</reference>
<accession>A0A410DMC4</accession>
<keyword evidence="1" id="KW-0175">Coiled coil</keyword>
<organism evidence="2 3">
    <name type="scientific">Clostridium manihotivorum</name>
    <dbReference type="NCBI Taxonomy" id="2320868"/>
    <lineage>
        <taxon>Bacteria</taxon>
        <taxon>Bacillati</taxon>
        <taxon>Bacillota</taxon>
        <taxon>Clostridia</taxon>
        <taxon>Eubacteriales</taxon>
        <taxon>Clostridiaceae</taxon>
        <taxon>Clostridium</taxon>
    </lineage>
</organism>
<dbReference type="EMBL" id="CP025746">
    <property type="protein sequence ID" value="QAA30228.1"/>
    <property type="molecule type" value="Genomic_DNA"/>
</dbReference>
<dbReference type="AlphaFoldDB" id="A0A410DMC4"/>
<dbReference type="Proteomes" id="UP000286268">
    <property type="component" value="Chromosome"/>
</dbReference>
<protein>
    <submittedName>
        <fullName evidence="2">Uncharacterized protein</fullName>
    </submittedName>
</protein>
<gene>
    <name evidence="2" type="ORF">C1I91_00145</name>
</gene>
<name>A0A410DMC4_9CLOT</name>
<keyword evidence="3" id="KW-1185">Reference proteome</keyword>
<dbReference type="RefSeq" id="WP_128210680.1">
    <property type="nucleotide sequence ID" value="NZ_CP025746.1"/>
</dbReference>